<keyword evidence="5" id="KW-0479">Metal-binding</keyword>
<keyword evidence="3 4" id="KW-0067">ATP-binding</keyword>
<dbReference type="GO" id="GO:0030272">
    <property type="term" value="F:5-formyltetrahydrofolate cyclo-ligase activity"/>
    <property type="evidence" value="ECO:0007669"/>
    <property type="project" value="UniProtKB-EC"/>
</dbReference>
<dbReference type="PANTHER" id="PTHR23407">
    <property type="entry name" value="ATPASE INHIBITOR/5-FORMYLTETRAHYDROFOLATE CYCLO-LIGASE"/>
    <property type="match status" value="1"/>
</dbReference>
<organism evidence="6 7">
    <name type="scientific">Vreelandella azerica</name>
    <dbReference type="NCBI Taxonomy" id="2732867"/>
    <lineage>
        <taxon>Bacteria</taxon>
        <taxon>Pseudomonadati</taxon>
        <taxon>Pseudomonadota</taxon>
        <taxon>Gammaproteobacteria</taxon>
        <taxon>Oceanospirillales</taxon>
        <taxon>Halomonadaceae</taxon>
        <taxon>Vreelandella</taxon>
    </lineage>
</organism>
<dbReference type="GO" id="GO:0009396">
    <property type="term" value="P:folic acid-containing compound biosynthetic process"/>
    <property type="evidence" value="ECO:0007669"/>
    <property type="project" value="TreeGrafter"/>
</dbReference>
<dbReference type="GO" id="GO:0046872">
    <property type="term" value="F:metal ion binding"/>
    <property type="evidence" value="ECO:0007669"/>
    <property type="project" value="UniProtKB-KW"/>
</dbReference>
<dbReference type="SUPFAM" id="SSF100950">
    <property type="entry name" value="NagB/RpiA/CoA transferase-like"/>
    <property type="match status" value="1"/>
</dbReference>
<feature type="binding site" evidence="4">
    <location>
        <position position="78"/>
    </location>
    <ligand>
        <name>substrate</name>
    </ligand>
</feature>
<dbReference type="Pfam" id="PF01812">
    <property type="entry name" value="5-FTHF_cyc-lig"/>
    <property type="match status" value="1"/>
</dbReference>
<dbReference type="PANTHER" id="PTHR23407:SF1">
    <property type="entry name" value="5-FORMYLTETRAHYDROFOLATE CYCLO-LIGASE"/>
    <property type="match status" value="1"/>
</dbReference>
<evidence type="ECO:0000313" key="7">
    <source>
        <dbReference type="Proteomes" id="UP000588806"/>
    </source>
</evidence>
<feature type="binding site" evidence="4">
    <location>
        <position position="73"/>
    </location>
    <ligand>
        <name>substrate</name>
    </ligand>
</feature>
<protein>
    <recommendedName>
        <fullName evidence="5">5-formyltetrahydrofolate cyclo-ligase</fullName>
        <ecNumber evidence="5">6.3.3.2</ecNumber>
    </recommendedName>
</protein>
<proteinExistence type="inferred from homology"/>
<dbReference type="InterPro" id="IPR002698">
    <property type="entry name" value="FTHF_cligase"/>
</dbReference>
<dbReference type="AlphaFoldDB" id="A0A7Y3U1W7"/>
<dbReference type="InterPro" id="IPR037171">
    <property type="entry name" value="NagB/RpiA_transferase-like"/>
</dbReference>
<feature type="binding site" evidence="4">
    <location>
        <begin position="162"/>
        <end position="170"/>
    </location>
    <ligand>
        <name>ATP</name>
        <dbReference type="ChEBI" id="CHEBI:30616"/>
    </ligand>
</feature>
<evidence type="ECO:0000256" key="1">
    <source>
        <dbReference type="ARBA" id="ARBA00010638"/>
    </source>
</evidence>
<sequence>MTYDVTLASPTLAQEPNGTLLAAGKDKTSLRRELKRRRRNLSMQAQQLAARKLCAQLKKLPEIQRARRISLYLPLNGEIDPTPLLPWLYRRGVKVYLPVLRPLADNTLWFVAYRPDTPMVKNRYRIWEPAAQFSAHRRNRLPPWALDTMLVPLVGFDAKANRMGMGGGYYDRTLAFVRHRRPAPRLMGVAHACQEVNSLPVEPWDIPLSAIVTDQGVIRPTPLRTNDIYANERIRISQ</sequence>
<keyword evidence="5" id="KW-0460">Magnesium</keyword>
<gene>
    <name evidence="6" type="ORF">HLB35_14895</name>
</gene>
<dbReference type="NCBIfam" id="TIGR02727">
    <property type="entry name" value="MTHFS_bact"/>
    <property type="match status" value="1"/>
</dbReference>
<evidence type="ECO:0000256" key="3">
    <source>
        <dbReference type="ARBA" id="ARBA00022840"/>
    </source>
</evidence>
<accession>A0A7Y3U1W7</accession>
<reference evidence="6 7" key="1">
    <citation type="submission" date="2020-05" db="EMBL/GenBank/DDBJ databases">
        <authorList>
            <person name="Ruan W."/>
            <person name="Jeon C.O."/>
            <person name="Chun B.H."/>
        </authorList>
    </citation>
    <scope>NUCLEOTIDE SEQUENCE [LARGE SCALE GENOMIC DNA]</scope>
    <source>
        <strain evidence="6 7">TBZ9</strain>
    </source>
</reference>
<comment type="caution">
    <text evidence="6">The sequence shown here is derived from an EMBL/GenBank/DDBJ whole genome shotgun (WGS) entry which is preliminary data.</text>
</comment>
<keyword evidence="2 4" id="KW-0547">Nucleotide-binding</keyword>
<keyword evidence="6" id="KW-0436">Ligase</keyword>
<keyword evidence="7" id="KW-1185">Reference proteome</keyword>
<dbReference type="GO" id="GO:0035999">
    <property type="term" value="P:tetrahydrofolate interconversion"/>
    <property type="evidence" value="ECO:0007669"/>
    <property type="project" value="TreeGrafter"/>
</dbReference>
<name>A0A7Y3U1W7_9GAMM</name>
<dbReference type="Gene3D" id="3.40.50.10420">
    <property type="entry name" value="NagB/RpiA/CoA transferase-like"/>
    <property type="match status" value="1"/>
</dbReference>
<comment type="similarity">
    <text evidence="1 5">Belongs to the 5-formyltetrahydrofolate cyclo-ligase family.</text>
</comment>
<dbReference type="GO" id="GO:0005524">
    <property type="term" value="F:ATP binding"/>
    <property type="evidence" value="ECO:0007669"/>
    <property type="project" value="UniProtKB-KW"/>
</dbReference>
<evidence type="ECO:0000256" key="2">
    <source>
        <dbReference type="ARBA" id="ARBA00022741"/>
    </source>
</evidence>
<dbReference type="Proteomes" id="UP000588806">
    <property type="component" value="Unassembled WGS sequence"/>
</dbReference>
<comment type="cofactor">
    <cofactor evidence="5">
        <name>Mg(2+)</name>
        <dbReference type="ChEBI" id="CHEBI:18420"/>
    </cofactor>
</comment>
<comment type="catalytic activity">
    <reaction evidence="5">
        <text>(6S)-5-formyl-5,6,7,8-tetrahydrofolate + ATP = (6R)-5,10-methenyltetrahydrofolate + ADP + phosphate</text>
        <dbReference type="Rhea" id="RHEA:10488"/>
        <dbReference type="ChEBI" id="CHEBI:30616"/>
        <dbReference type="ChEBI" id="CHEBI:43474"/>
        <dbReference type="ChEBI" id="CHEBI:57455"/>
        <dbReference type="ChEBI" id="CHEBI:57457"/>
        <dbReference type="ChEBI" id="CHEBI:456216"/>
        <dbReference type="EC" id="6.3.3.2"/>
    </reaction>
</comment>
<dbReference type="PIRSF" id="PIRSF006806">
    <property type="entry name" value="FTHF_cligase"/>
    <property type="match status" value="1"/>
</dbReference>
<dbReference type="RefSeq" id="WP_171703182.1">
    <property type="nucleotide sequence ID" value="NZ_JABFHI010000008.1"/>
</dbReference>
<dbReference type="InterPro" id="IPR024185">
    <property type="entry name" value="FTHF_cligase-like_sf"/>
</dbReference>
<dbReference type="EC" id="6.3.3.2" evidence="5"/>
<evidence type="ECO:0000256" key="4">
    <source>
        <dbReference type="PIRSR" id="PIRSR006806-1"/>
    </source>
</evidence>
<evidence type="ECO:0000313" key="6">
    <source>
        <dbReference type="EMBL" id="NOG32719.1"/>
    </source>
</evidence>
<dbReference type="EMBL" id="JABFHI010000008">
    <property type="protein sequence ID" value="NOG32719.1"/>
    <property type="molecule type" value="Genomic_DNA"/>
</dbReference>
<feature type="binding site" evidence="4">
    <location>
        <begin position="27"/>
        <end position="31"/>
    </location>
    <ligand>
        <name>ATP</name>
        <dbReference type="ChEBI" id="CHEBI:30616"/>
    </ligand>
</feature>
<evidence type="ECO:0000256" key="5">
    <source>
        <dbReference type="RuleBase" id="RU361279"/>
    </source>
</evidence>
<reference evidence="6 7" key="2">
    <citation type="submission" date="2020-06" db="EMBL/GenBank/DDBJ databases">
        <title>Halomonas songnenensis sp. nov., a moderately halophilic bacterium isolated from saline and alkaline soils.</title>
        <authorList>
            <person name="Jiang J."/>
            <person name="Pan Y."/>
        </authorList>
    </citation>
    <scope>NUCLEOTIDE SEQUENCE [LARGE SCALE GENOMIC DNA]</scope>
    <source>
        <strain evidence="6 7">TBZ9</strain>
    </source>
</reference>